<dbReference type="InterPro" id="IPR003399">
    <property type="entry name" value="Mce/MlaD"/>
</dbReference>
<evidence type="ECO:0000313" key="3">
    <source>
        <dbReference type="EMBL" id="GER94507.1"/>
    </source>
</evidence>
<proteinExistence type="predicted"/>
<sequence>MKRFDLEIAVGFFVLIGILALGYISIKLGRLEVIGGGGYTVYAEFQKAGGIKSGSIVEIAGVEVGKVKSIRLNNDYQALVEITIYKDVKLQEDAIASIKTKGLIGEKYIQITPGGSERLIQNGGRIRETESAVDLEELISKYVFGGV</sequence>
<organism evidence="3">
    <name type="scientific">hot springs metagenome</name>
    <dbReference type="NCBI Taxonomy" id="433727"/>
    <lineage>
        <taxon>unclassified sequences</taxon>
        <taxon>metagenomes</taxon>
        <taxon>ecological metagenomes</taxon>
    </lineage>
</organism>
<dbReference type="Pfam" id="PF02470">
    <property type="entry name" value="MlaD"/>
    <property type="match status" value="1"/>
</dbReference>
<keyword evidence="1" id="KW-0472">Membrane</keyword>
<dbReference type="PANTHER" id="PTHR33371:SF4">
    <property type="entry name" value="INTERMEMBRANE PHOSPHOLIPID TRANSPORT SYSTEM BINDING PROTEIN MLAD"/>
    <property type="match status" value="1"/>
</dbReference>
<feature type="transmembrane region" description="Helical" evidence="1">
    <location>
        <begin position="6"/>
        <end position="26"/>
    </location>
</feature>
<dbReference type="EMBL" id="BLAB01000001">
    <property type="protein sequence ID" value="GER94507.1"/>
    <property type="molecule type" value="Genomic_DNA"/>
</dbReference>
<evidence type="ECO:0000256" key="1">
    <source>
        <dbReference type="SAM" id="Phobius"/>
    </source>
</evidence>
<feature type="domain" description="Mce/MlaD" evidence="2">
    <location>
        <begin position="38"/>
        <end position="114"/>
    </location>
</feature>
<evidence type="ECO:0000259" key="2">
    <source>
        <dbReference type="Pfam" id="PF02470"/>
    </source>
</evidence>
<dbReference type="InterPro" id="IPR052336">
    <property type="entry name" value="MlaD_Phospholipid_Transporter"/>
</dbReference>
<reference evidence="3" key="1">
    <citation type="submission" date="2019-10" db="EMBL/GenBank/DDBJ databases">
        <title>Metagenomic sequencing of thiosulfate-disproportionating enrichment culture.</title>
        <authorList>
            <person name="Umezawa K."/>
            <person name="Kojima H."/>
            <person name="Fukui M."/>
        </authorList>
    </citation>
    <scope>NUCLEOTIDE SEQUENCE</scope>
    <source>
        <strain evidence="3">45J</strain>
    </source>
</reference>
<keyword evidence="1" id="KW-1133">Transmembrane helix</keyword>
<comment type="caution">
    <text evidence="3">The sequence shown here is derived from an EMBL/GenBank/DDBJ whole genome shotgun (WGS) entry which is preliminary data.</text>
</comment>
<keyword evidence="1" id="KW-0812">Transmembrane</keyword>
<dbReference type="NCBIfam" id="TIGR04430">
    <property type="entry name" value="OM_asym_MlaD"/>
    <property type="match status" value="1"/>
</dbReference>
<dbReference type="GO" id="GO:0015914">
    <property type="term" value="P:phospholipid transport"/>
    <property type="evidence" value="ECO:0007669"/>
    <property type="project" value="InterPro"/>
</dbReference>
<accession>A0A5J4L706</accession>
<dbReference type="PANTHER" id="PTHR33371">
    <property type="entry name" value="INTERMEMBRANE PHOSPHOLIPID TRANSPORT SYSTEM BINDING PROTEIN MLAD-RELATED"/>
    <property type="match status" value="1"/>
</dbReference>
<protein>
    <submittedName>
        <fullName evidence="3">Outer membrane lipid asymmetry maintenance protein MlaD</fullName>
    </submittedName>
</protein>
<dbReference type="InterPro" id="IPR030970">
    <property type="entry name" value="ABC_MlaD"/>
</dbReference>
<dbReference type="AlphaFoldDB" id="A0A5J4L706"/>
<gene>
    <name evidence="3" type="ORF">A45J_2270</name>
</gene>
<name>A0A5J4L706_9ZZZZ</name>